<dbReference type="RefSeq" id="WP_378258153.1">
    <property type="nucleotide sequence ID" value="NZ_JBHSJV010000001.1"/>
</dbReference>
<feature type="domain" description="Glycoside hydrolase family 20 catalytic" evidence="3">
    <location>
        <begin position="50"/>
        <end position="285"/>
    </location>
</feature>
<comment type="similarity">
    <text evidence="1">Belongs to the glycosyl hydrolase 20 family.</text>
</comment>
<dbReference type="EMBL" id="JBHULX010000001">
    <property type="protein sequence ID" value="MFD2589540.1"/>
    <property type="molecule type" value="Genomic_DNA"/>
</dbReference>
<dbReference type="Proteomes" id="UP001597459">
    <property type="component" value="Unassembled WGS sequence"/>
</dbReference>
<evidence type="ECO:0000256" key="2">
    <source>
        <dbReference type="ARBA" id="ARBA00022801"/>
    </source>
</evidence>
<dbReference type="Pfam" id="PF13287">
    <property type="entry name" value="Fn3_assoc"/>
    <property type="match status" value="1"/>
</dbReference>
<accession>A0ABW5N200</accession>
<evidence type="ECO:0000259" key="3">
    <source>
        <dbReference type="Pfam" id="PF00728"/>
    </source>
</evidence>
<organism evidence="4 5">
    <name type="scientific">Aquimarina hainanensis</name>
    <dbReference type="NCBI Taxonomy" id="1578017"/>
    <lineage>
        <taxon>Bacteria</taxon>
        <taxon>Pseudomonadati</taxon>
        <taxon>Bacteroidota</taxon>
        <taxon>Flavobacteriia</taxon>
        <taxon>Flavobacteriales</taxon>
        <taxon>Flavobacteriaceae</taxon>
        <taxon>Aquimarina</taxon>
    </lineage>
</organism>
<evidence type="ECO:0000313" key="4">
    <source>
        <dbReference type="EMBL" id="MFD2589540.1"/>
    </source>
</evidence>
<dbReference type="Gene3D" id="3.20.20.80">
    <property type="entry name" value="Glycosidases"/>
    <property type="match status" value="1"/>
</dbReference>
<keyword evidence="5" id="KW-1185">Reference proteome</keyword>
<dbReference type="Pfam" id="PF00728">
    <property type="entry name" value="Glyco_hydro_20"/>
    <property type="match status" value="1"/>
</dbReference>
<keyword evidence="2" id="KW-0378">Hydrolase</keyword>
<evidence type="ECO:0000256" key="1">
    <source>
        <dbReference type="ARBA" id="ARBA00006285"/>
    </source>
</evidence>
<gene>
    <name evidence="4" type="ORF">ACFSTE_01765</name>
</gene>
<name>A0ABW5N200_9FLAO</name>
<comment type="caution">
    <text evidence="4">The sequence shown here is derived from an EMBL/GenBank/DDBJ whole genome shotgun (WGS) entry which is preliminary data.</text>
</comment>
<evidence type="ECO:0000313" key="5">
    <source>
        <dbReference type="Proteomes" id="UP001597459"/>
    </source>
</evidence>
<sequence>MKKNLFFFCLAILMIYCSKKKQPTDTSSSEKIIAIHLLDQTSDEKLEQLSKQLPELATLGVNLLFLEVDYHYDFTSHPELRDPTSVITKSGAQKFKEQCDKNGIRLVPQFQSFGHQSWAETTYSLLTIYPELDLTPGAYPGNKDIYCREWDPYNPRVNQIVFALIDEILEGFNADGLHLGMDEIFLIDSPHAKSTKDKNPAEVFAKVVNDFHDYFATEKKVDLFIWGDRLIDGNIYKYGSWESSLNGTAPAIDLIPKDIIICDWHYEPMETYPSVNMFIDKGFSVLPCSFKKINAVENLIKYSYKNKSPKMLGHLFTTWSFQDAVSTYAPLLKGTSLIQSKKFYDVTYDISLSPTKDTAYIQLKSDLPELTIHYTTDSSTPSTHSKTYTAPIPIYKETTIKALAFEGAQEKGTITSKKINIHKGLAGITTSKSPLTDKYTVLNGIHALHDGIIGSSSFSDGHWAGFDSINMDITISYPIPQKIETIAFHFINDPGNWIYPPVSIEVYSSVDGKDFTKIKTIDIPLRKEKVRYAEIKNLDLSTQYLQIRGINRPIPQDRKNAGKPTWIFIDEIIVR</sequence>
<dbReference type="SUPFAM" id="SSF51445">
    <property type="entry name" value="(Trans)glycosidases"/>
    <property type="match status" value="1"/>
</dbReference>
<reference evidence="5" key="1">
    <citation type="journal article" date="2019" name="Int. J. Syst. Evol. Microbiol.">
        <title>The Global Catalogue of Microorganisms (GCM) 10K type strain sequencing project: providing services to taxonomists for standard genome sequencing and annotation.</title>
        <authorList>
            <consortium name="The Broad Institute Genomics Platform"/>
            <consortium name="The Broad Institute Genome Sequencing Center for Infectious Disease"/>
            <person name="Wu L."/>
            <person name="Ma J."/>
        </authorList>
    </citation>
    <scope>NUCLEOTIDE SEQUENCE [LARGE SCALE GENOMIC DNA]</scope>
    <source>
        <strain evidence="5">KCTC 42423</strain>
    </source>
</reference>
<dbReference type="InterPro" id="IPR015883">
    <property type="entry name" value="Glyco_hydro_20_cat"/>
</dbReference>
<dbReference type="InterPro" id="IPR026876">
    <property type="entry name" value="Fn3_assoc_repeat"/>
</dbReference>
<protein>
    <submittedName>
        <fullName evidence="4">FN3 associated domain-containing protein</fullName>
    </submittedName>
</protein>
<dbReference type="InterPro" id="IPR017853">
    <property type="entry name" value="GH"/>
</dbReference>
<proteinExistence type="inferred from homology"/>